<reference evidence="12 13" key="1">
    <citation type="submission" date="2017-09" db="EMBL/GenBank/DDBJ databases">
        <title>Depth-based differentiation of microbial function through sediment-hosted aquifers and enrichment of novel symbionts in the deep terrestrial subsurface.</title>
        <authorList>
            <person name="Probst A.J."/>
            <person name="Ladd B."/>
            <person name="Jarett J.K."/>
            <person name="Geller-Mcgrath D.E."/>
            <person name="Sieber C.M."/>
            <person name="Emerson J.B."/>
            <person name="Anantharaman K."/>
            <person name="Thomas B.C."/>
            <person name="Malmstrom R."/>
            <person name="Stieglmeier M."/>
            <person name="Klingl A."/>
            <person name="Woyke T."/>
            <person name="Ryan C.M."/>
            <person name="Banfield J.F."/>
        </authorList>
    </citation>
    <scope>NUCLEOTIDE SEQUENCE [LARGE SCALE GENOMIC DNA]</scope>
    <source>
        <strain evidence="12">CG17_big_fil_post_rev_8_21_14_2_50_48_46</strain>
    </source>
</reference>
<feature type="transmembrane region" description="Helical" evidence="10">
    <location>
        <begin position="38"/>
        <end position="61"/>
    </location>
</feature>
<dbReference type="PANTHER" id="PTHR35091:SF2">
    <property type="entry name" value="FLAGELLAR PROTEIN FLIL"/>
    <property type="match status" value="1"/>
</dbReference>
<dbReference type="Proteomes" id="UP000231019">
    <property type="component" value="Unassembled WGS sequence"/>
</dbReference>
<keyword evidence="8 10" id="KW-1133">Transmembrane helix</keyword>
<dbReference type="Pfam" id="PF03748">
    <property type="entry name" value="FliL"/>
    <property type="match status" value="1"/>
</dbReference>
<comment type="caution">
    <text evidence="12">The sequence shown here is derived from an EMBL/GenBank/DDBJ whole genome shotgun (WGS) entry which is preliminary data.</text>
</comment>
<keyword evidence="9 10" id="KW-0472">Membrane</keyword>
<dbReference type="GO" id="GO:0071978">
    <property type="term" value="P:bacterial-type flagellum-dependent swarming motility"/>
    <property type="evidence" value="ECO:0007669"/>
    <property type="project" value="TreeGrafter"/>
</dbReference>
<dbReference type="GO" id="GO:0005886">
    <property type="term" value="C:plasma membrane"/>
    <property type="evidence" value="ECO:0007669"/>
    <property type="project" value="UniProtKB-SubCell"/>
</dbReference>
<keyword evidence="7 10" id="KW-0283">Flagellar rotation</keyword>
<proteinExistence type="inferred from homology"/>
<name>A0A2M7G3Z2_9BACT</name>
<accession>A0A2M7G3Z2</accession>
<organism evidence="12 13">
    <name type="scientific">bacterium (Candidatus Blackallbacteria) CG17_big_fil_post_rev_8_21_14_2_50_48_46</name>
    <dbReference type="NCBI Taxonomy" id="2014261"/>
    <lineage>
        <taxon>Bacteria</taxon>
        <taxon>Candidatus Blackallbacteria</taxon>
    </lineage>
</organism>
<sequence>MAARLSGRPAPRRKGPGMPEDEPAAPSVQKNKPSRQTLLLISALTAAILLAGLSTAGLLFITLNPSAGLLRGSEASSGAEFKAGPMFNLGQFTVNLGDVDQRRFLRTSLTLLFTTSDRAYLSGNTSKKEAWLENLKASMKEKQPVFQDIVVSTLSAKTAQALGTPQGKAELKAELTTRLNQYLDKQTFIQDVFLTEFIIQ</sequence>
<evidence type="ECO:0000256" key="10">
    <source>
        <dbReference type="RuleBase" id="RU364125"/>
    </source>
</evidence>
<evidence type="ECO:0000256" key="7">
    <source>
        <dbReference type="ARBA" id="ARBA00022779"/>
    </source>
</evidence>
<comment type="subcellular location">
    <subcellularLocation>
        <location evidence="2">Cell membrane</location>
        <topology evidence="2">Single-pass membrane protein</topology>
    </subcellularLocation>
</comment>
<dbReference type="GO" id="GO:0009425">
    <property type="term" value="C:bacterial-type flagellum basal body"/>
    <property type="evidence" value="ECO:0007669"/>
    <property type="project" value="InterPro"/>
</dbReference>
<comment type="similarity">
    <text evidence="3 10">Belongs to the FliL family.</text>
</comment>
<evidence type="ECO:0000256" key="1">
    <source>
        <dbReference type="ARBA" id="ARBA00002254"/>
    </source>
</evidence>
<evidence type="ECO:0000256" key="11">
    <source>
        <dbReference type="SAM" id="MobiDB-lite"/>
    </source>
</evidence>
<evidence type="ECO:0000256" key="8">
    <source>
        <dbReference type="ARBA" id="ARBA00022989"/>
    </source>
</evidence>
<evidence type="ECO:0000313" key="12">
    <source>
        <dbReference type="EMBL" id="PIW16547.1"/>
    </source>
</evidence>
<dbReference type="PANTHER" id="PTHR35091">
    <property type="entry name" value="FLAGELLAR PROTEIN FLIL"/>
    <property type="match status" value="1"/>
</dbReference>
<dbReference type="GO" id="GO:0006935">
    <property type="term" value="P:chemotaxis"/>
    <property type="evidence" value="ECO:0007669"/>
    <property type="project" value="UniProtKB-KW"/>
</dbReference>
<keyword evidence="4 10" id="KW-1003">Cell membrane</keyword>
<comment type="function">
    <text evidence="1 10">Controls the rotational direction of flagella during chemotaxis.</text>
</comment>
<keyword evidence="6 10" id="KW-0812">Transmembrane</keyword>
<evidence type="ECO:0000256" key="4">
    <source>
        <dbReference type="ARBA" id="ARBA00022475"/>
    </source>
</evidence>
<gene>
    <name evidence="12" type="ORF">COW36_12330</name>
</gene>
<feature type="region of interest" description="Disordered" evidence="11">
    <location>
        <begin position="1"/>
        <end position="32"/>
    </location>
</feature>
<evidence type="ECO:0000256" key="5">
    <source>
        <dbReference type="ARBA" id="ARBA00022500"/>
    </source>
</evidence>
<evidence type="ECO:0000256" key="9">
    <source>
        <dbReference type="ARBA" id="ARBA00023136"/>
    </source>
</evidence>
<dbReference type="AlphaFoldDB" id="A0A2M7G3Z2"/>
<evidence type="ECO:0000256" key="6">
    <source>
        <dbReference type="ARBA" id="ARBA00022692"/>
    </source>
</evidence>
<evidence type="ECO:0000313" key="13">
    <source>
        <dbReference type="Proteomes" id="UP000231019"/>
    </source>
</evidence>
<keyword evidence="5 10" id="KW-0145">Chemotaxis</keyword>
<dbReference type="EMBL" id="PFFQ01000037">
    <property type="protein sequence ID" value="PIW16547.1"/>
    <property type="molecule type" value="Genomic_DNA"/>
</dbReference>
<protein>
    <recommendedName>
        <fullName evidence="10">Flagellar protein FliL</fullName>
    </recommendedName>
</protein>
<evidence type="ECO:0000256" key="2">
    <source>
        <dbReference type="ARBA" id="ARBA00004162"/>
    </source>
</evidence>
<dbReference type="InterPro" id="IPR005503">
    <property type="entry name" value="FliL"/>
</dbReference>
<evidence type="ECO:0000256" key="3">
    <source>
        <dbReference type="ARBA" id="ARBA00008281"/>
    </source>
</evidence>